<evidence type="ECO:0000313" key="15">
    <source>
        <dbReference type="EMBL" id="TCS99718.1"/>
    </source>
</evidence>
<dbReference type="EMBL" id="SMAF01000005">
    <property type="protein sequence ID" value="TCS99718.1"/>
    <property type="molecule type" value="Genomic_DNA"/>
</dbReference>
<comment type="catalytic activity">
    <reaction evidence="12">
        <text>a hydroperoxide + [thioredoxin]-dithiol = an alcohol + [thioredoxin]-disulfide + H2O</text>
        <dbReference type="Rhea" id="RHEA:62620"/>
        <dbReference type="Rhea" id="RHEA-COMP:10698"/>
        <dbReference type="Rhea" id="RHEA-COMP:10700"/>
        <dbReference type="ChEBI" id="CHEBI:15377"/>
        <dbReference type="ChEBI" id="CHEBI:29950"/>
        <dbReference type="ChEBI" id="CHEBI:30879"/>
        <dbReference type="ChEBI" id="CHEBI:35924"/>
        <dbReference type="ChEBI" id="CHEBI:50058"/>
        <dbReference type="EC" id="1.11.1.24"/>
    </reaction>
</comment>
<comment type="caution">
    <text evidence="15">The sequence shown here is derived from an EMBL/GenBank/DDBJ whole genome shotgun (WGS) entry which is preliminary data.</text>
</comment>
<dbReference type="InterPro" id="IPR036249">
    <property type="entry name" value="Thioredoxin-like_sf"/>
</dbReference>
<comment type="function">
    <text evidence="1">Thiol-specific peroxidase that catalyzes the reduction of hydrogen peroxide and organic hydroperoxides to water and alcohols, respectively. Plays a role in cell protection against oxidative stress by detoxifying peroxides and as sensor of hydrogen peroxide-mediated signaling events.</text>
</comment>
<dbReference type="Gene3D" id="3.40.30.10">
    <property type="entry name" value="Glutaredoxin"/>
    <property type="match status" value="1"/>
</dbReference>
<organism evidence="15 16">
    <name type="scientific">Pseudofulvimonas gallinarii</name>
    <dbReference type="NCBI Taxonomy" id="634155"/>
    <lineage>
        <taxon>Bacteria</taxon>
        <taxon>Pseudomonadati</taxon>
        <taxon>Pseudomonadota</taxon>
        <taxon>Gammaproteobacteria</taxon>
        <taxon>Lysobacterales</taxon>
        <taxon>Rhodanobacteraceae</taxon>
        <taxon>Pseudofulvimonas</taxon>
    </lineage>
</organism>
<accession>A0A4S3L0J7</accession>
<evidence type="ECO:0000256" key="13">
    <source>
        <dbReference type="PIRSR" id="PIRSR000239-1"/>
    </source>
</evidence>
<reference evidence="15 16" key="1">
    <citation type="submission" date="2019-03" db="EMBL/GenBank/DDBJ databases">
        <title>Genomic Encyclopedia of Type Strains, Phase IV (KMG-IV): sequencing the most valuable type-strain genomes for metagenomic binning, comparative biology and taxonomic classification.</title>
        <authorList>
            <person name="Goeker M."/>
        </authorList>
    </citation>
    <scope>NUCLEOTIDE SEQUENCE [LARGE SCALE GENOMIC DNA]</scope>
    <source>
        <strain evidence="15 16">DSM 21944</strain>
    </source>
</reference>
<dbReference type="Pfam" id="PF00578">
    <property type="entry name" value="AhpC-TSA"/>
    <property type="match status" value="1"/>
</dbReference>
<dbReference type="FunFam" id="3.40.30.10:FF:000007">
    <property type="entry name" value="Thioredoxin-dependent thiol peroxidase"/>
    <property type="match status" value="1"/>
</dbReference>
<dbReference type="SUPFAM" id="SSF52833">
    <property type="entry name" value="Thioredoxin-like"/>
    <property type="match status" value="1"/>
</dbReference>
<keyword evidence="7" id="KW-1015">Disulfide bond</keyword>
<feature type="active site" description="Cysteine sulfenic acid (-SOH) intermediate; for peroxidase activity" evidence="13">
    <location>
        <position position="42"/>
    </location>
</feature>
<evidence type="ECO:0000256" key="4">
    <source>
        <dbReference type="ARBA" id="ARBA00022559"/>
    </source>
</evidence>
<evidence type="ECO:0000256" key="1">
    <source>
        <dbReference type="ARBA" id="ARBA00003330"/>
    </source>
</evidence>
<keyword evidence="5" id="KW-0049">Antioxidant</keyword>
<dbReference type="CDD" id="cd03017">
    <property type="entry name" value="PRX_BCP"/>
    <property type="match status" value="1"/>
</dbReference>
<dbReference type="PANTHER" id="PTHR42801:SF4">
    <property type="entry name" value="AHPC_TSA FAMILY PROTEIN"/>
    <property type="match status" value="1"/>
</dbReference>
<dbReference type="EC" id="1.11.1.24" evidence="3"/>
<dbReference type="GO" id="GO:0005737">
    <property type="term" value="C:cytoplasm"/>
    <property type="evidence" value="ECO:0007669"/>
    <property type="project" value="TreeGrafter"/>
</dbReference>
<evidence type="ECO:0000256" key="10">
    <source>
        <dbReference type="ARBA" id="ARBA00038489"/>
    </source>
</evidence>
<gene>
    <name evidence="15" type="ORF">EDC25_105154</name>
</gene>
<keyword evidence="16" id="KW-1185">Reference proteome</keyword>
<dbReference type="GO" id="GO:0045454">
    <property type="term" value="P:cell redox homeostasis"/>
    <property type="evidence" value="ECO:0007669"/>
    <property type="project" value="TreeGrafter"/>
</dbReference>
<name>A0A4S3L0J7_9GAMM</name>
<protein>
    <recommendedName>
        <fullName evidence="3">thioredoxin-dependent peroxiredoxin</fullName>
        <ecNumber evidence="3">1.11.1.24</ecNumber>
    </recommendedName>
    <alternativeName>
        <fullName evidence="9">Thioredoxin peroxidase</fullName>
    </alternativeName>
    <alternativeName>
        <fullName evidence="11">Thioredoxin-dependent peroxiredoxin Bcp</fullName>
    </alternativeName>
</protein>
<evidence type="ECO:0000259" key="14">
    <source>
        <dbReference type="PROSITE" id="PS51352"/>
    </source>
</evidence>
<evidence type="ECO:0000256" key="7">
    <source>
        <dbReference type="ARBA" id="ARBA00023157"/>
    </source>
</evidence>
<dbReference type="OrthoDB" id="9812811at2"/>
<comment type="subunit">
    <text evidence="2">Monomer.</text>
</comment>
<dbReference type="InterPro" id="IPR024706">
    <property type="entry name" value="Peroxiredoxin_AhpC-typ"/>
</dbReference>
<comment type="similarity">
    <text evidence="10">Belongs to the peroxiredoxin family. BCP/PrxQ subfamily.</text>
</comment>
<feature type="domain" description="Thioredoxin" evidence="14">
    <location>
        <begin position="1"/>
        <end position="152"/>
    </location>
</feature>
<dbReference type="PANTHER" id="PTHR42801">
    <property type="entry name" value="THIOREDOXIN-DEPENDENT PEROXIDE REDUCTASE"/>
    <property type="match status" value="1"/>
</dbReference>
<keyword evidence="4" id="KW-0575">Peroxidase</keyword>
<dbReference type="Proteomes" id="UP000294599">
    <property type="component" value="Unassembled WGS sequence"/>
</dbReference>
<evidence type="ECO:0000256" key="5">
    <source>
        <dbReference type="ARBA" id="ARBA00022862"/>
    </source>
</evidence>
<evidence type="ECO:0000313" key="16">
    <source>
        <dbReference type="Proteomes" id="UP000294599"/>
    </source>
</evidence>
<evidence type="ECO:0000256" key="9">
    <source>
        <dbReference type="ARBA" id="ARBA00032824"/>
    </source>
</evidence>
<proteinExistence type="inferred from homology"/>
<dbReference type="InterPro" id="IPR013766">
    <property type="entry name" value="Thioredoxin_domain"/>
</dbReference>
<evidence type="ECO:0000256" key="8">
    <source>
        <dbReference type="ARBA" id="ARBA00023284"/>
    </source>
</evidence>
<dbReference type="InterPro" id="IPR000866">
    <property type="entry name" value="AhpC/TSA"/>
</dbReference>
<dbReference type="GO" id="GO:0008379">
    <property type="term" value="F:thioredoxin peroxidase activity"/>
    <property type="evidence" value="ECO:0007669"/>
    <property type="project" value="TreeGrafter"/>
</dbReference>
<dbReference type="GO" id="GO:0034599">
    <property type="term" value="P:cellular response to oxidative stress"/>
    <property type="evidence" value="ECO:0007669"/>
    <property type="project" value="TreeGrafter"/>
</dbReference>
<dbReference type="PIRSF" id="PIRSF000239">
    <property type="entry name" value="AHPC"/>
    <property type="match status" value="1"/>
</dbReference>
<keyword evidence="8" id="KW-0676">Redox-active center</keyword>
<dbReference type="PROSITE" id="PS51352">
    <property type="entry name" value="THIOREDOXIN_2"/>
    <property type="match status" value="1"/>
</dbReference>
<dbReference type="AlphaFoldDB" id="A0A4S3L0J7"/>
<evidence type="ECO:0000256" key="12">
    <source>
        <dbReference type="ARBA" id="ARBA00049091"/>
    </source>
</evidence>
<evidence type="ECO:0000256" key="2">
    <source>
        <dbReference type="ARBA" id="ARBA00011245"/>
    </source>
</evidence>
<dbReference type="RefSeq" id="WP_123522334.1">
    <property type="nucleotide sequence ID" value="NZ_JBHLWF010000028.1"/>
</dbReference>
<evidence type="ECO:0000256" key="3">
    <source>
        <dbReference type="ARBA" id="ARBA00013017"/>
    </source>
</evidence>
<keyword evidence="6" id="KW-0560">Oxidoreductase</keyword>
<dbReference type="InterPro" id="IPR050924">
    <property type="entry name" value="Peroxiredoxin_BCP/PrxQ"/>
</dbReference>
<evidence type="ECO:0000256" key="6">
    <source>
        <dbReference type="ARBA" id="ARBA00023002"/>
    </source>
</evidence>
<evidence type="ECO:0000256" key="11">
    <source>
        <dbReference type="ARBA" id="ARBA00042639"/>
    </source>
</evidence>
<sequence length="152" mass="16668">MQNGDALPDVEVATTSGPLALRSLVGRPLVIYFYPKDSTPGCTRQANDFTMMHAQFQRAGVNVVGVSRDSLASHQRFRERQGIVFDLVSDPDETLCKAFDVIREKNMYGRTVVGIQRSTFLFDAKGLLVESWRGVKVPGHVEAVLAAAEAIA</sequence>